<sequence length="117" mass="13028">MLVRLTVRYPVHPGLATGDISKTQRRLKVGYVGIPRTNRKTKVPTGYSRSPSLHLKGDWLAEVGFETGRGVTVKISQGCIVLMAESNEVQELREQLYQAKQVVKGIKDGMFSVLNED</sequence>
<dbReference type="AlphaFoldDB" id="A0A702BSH4"/>
<protein>
    <submittedName>
        <fullName evidence="2">Type I addiction module toxin, SymE family</fullName>
    </submittedName>
</protein>
<gene>
    <name evidence="2" type="ORF">G0D16_21285</name>
</gene>
<accession>A0A702BSH4</accession>
<comment type="caution">
    <text evidence="2">The sequence shown here is derived from an EMBL/GenBank/DDBJ whole genome shotgun (WGS) entry which is preliminary data.</text>
</comment>
<dbReference type="Pfam" id="PF08845">
    <property type="entry name" value="SymE_toxin"/>
    <property type="match status" value="1"/>
</dbReference>
<name>A0A702BSH4_SALBN</name>
<dbReference type="GO" id="GO:0005737">
    <property type="term" value="C:cytoplasm"/>
    <property type="evidence" value="ECO:0007669"/>
    <property type="project" value="InterPro"/>
</dbReference>
<dbReference type="GO" id="GO:0003723">
    <property type="term" value="F:RNA binding"/>
    <property type="evidence" value="ECO:0007669"/>
    <property type="project" value="InterPro"/>
</dbReference>
<evidence type="ECO:0000259" key="1">
    <source>
        <dbReference type="Pfam" id="PF08845"/>
    </source>
</evidence>
<reference evidence="2" key="1">
    <citation type="journal article" date="2018" name="Genome Biol.">
        <title>SKESA: strategic k-mer extension for scrupulous assemblies.</title>
        <authorList>
            <person name="Souvorov A."/>
            <person name="Agarwala R."/>
            <person name="Lipman D.J."/>
        </authorList>
    </citation>
    <scope>NUCLEOTIDE SEQUENCE</scope>
    <source>
        <strain evidence="2">2702-77</strain>
    </source>
</reference>
<dbReference type="GO" id="GO:0016788">
    <property type="term" value="F:hydrolase activity, acting on ester bonds"/>
    <property type="evidence" value="ECO:0007669"/>
    <property type="project" value="InterPro"/>
</dbReference>
<reference evidence="2" key="2">
    <citation type="submission" date="2018-09" db="EMBL/GenBank/DDBJ databases">
        <authorList>
            <consortium name="NCBI Pathogen Detection Project"/>
        </authorList>
    </citation>
    <scope>NUCLEOTIDE SEQUENCE</scope>
    <source>
        <strain evidence="2">2702-77</strain>
    </source>
</reference>
<proteinExistence type="predicted"/>
<feature type="domain" description="Toxin SymE-like" evidence="1">
    <location>
        <begin position="24"/>
        <end position="82"/>
    </location>
</feature>
<dbReference type="GO" id="GO:0016070">
    <property type="term" value="P:RNA metabolic process"/>
    <property type="evidence" value="ECO:0007669"/>
    <property type="project" value="InterPro"/>
</dbReference>
<dbReference type="EMBL" id="DAAMHO010000054">
    <property type="protein sequence ID" value="HAC6696717.1"/>
    <property type="molecule type" value="Genomic_DNA"/>
</dbReference>
<evidence type="ECO:0000313" key="2">
    <source>
        <dbReference type="EMBL" id="HAC6696717.1"/>
    </source>
</evidence>
<dbReference type="InterPro" id="IPR014944">
    <property type="entry name" value="Toxin_SymE-like"/>
</dbReference>
<organism evidence="2">
    <name type="scientific">Salmonella bongori serovar 44:r:-</name>
    <dbReference type="NCBI Taxonomy" id="1967585"/>
    <lineage>
        <taxon>Bacteria</taxon>
        <taxon>Pseudomonadati</taxon>
        <taxon>Pseudomonadota</taxon>
        <taxon>Gammaproteobacteria</taxon>
        <taxon>Enterobacterales</taxon>
        <taxon>Enterobacteriaceae</taxon>
        <taxon>Salmonella</taxon>
    </lineage>
</organism>